<dbReference type="PANTHER" id="PTHR46564">
    <property type="entry name" value="TRANSPOSASE"/>
    <property type="match status" value="1"/>
</dbReference>
<dbReference type="EMBL" id="CAACVJ010000067">
    <property type="protein sequence ID" value="VEP12660.1"/>
    <property type="molecule type" value="Genomic_DNA"/>
</dbReference>
<dbReference type="InterPro" id="IPR036397">
    <property type="entry name" value="RNaseH_sf"/>
</dbReference>
<dbReference type="Pfam" id="PF13358">
    <property type="entry name" value="DDE_3"/>
    <property type="match status" value="1"/>
</dbReference>
<gene>
    <name evidence="2" type="ORF">H1P_1590014</name>
</gene>
<dbReference type="GO" id="GO:0003676">
    <property type="term" value="F:nucleic acid binding"/>
    <property type="evidence" value="ECO:0007669"/>
    <property type="project" value="InterPro"/>
</dbReference>
<evidence type="ECO:0000313" key="2">
    <source>
        <dbReference type="EMBL" id="VEP12660.1"/>
    </source>
</evidence>
<protein>
    <submittedName>
        <fullName evidence="2">Transposase</fullName>
    </submittedName>
</protein>
<evidence type="ECO:0000259" key="1">
    <source>
        <dbReference type="Pfam" id="PF13358"/>
    </source>
</evidence>
<proteinExistence type="predicted"/>
<dbReference type="InterPro" id="IPR038717">
    <property type="entry name" value="Tc1-like_DDE_dom"/>
</dbReference>
<organism evidence="2 3">
    <name type="scientific">Hyella patelloides LEGE 07179</name>
    <dbReference type="NCBI Taxonomy" id="945734"/>
    <lineage>
        <taxon>Bacteria</taxon>
        <taxon>Bacillati</taxon>
        <taxon>Cyanobacteriota</taxon>
        <taxon>Cyanophyceae</taxon>
        <taxon>Pleurocapsales</taxon>
        <taxon>Hyellaceae</taxon>
        <taxon>Hyella</taxon>
    </lineage>
</organism>
<dbReference type="PANTHER" id="PTHR46564:SF1">
    <property type="entry name" value="TRANSPOSASE"/>
    <property type="match status" value="1"/>
</dbReference>
<evidence type="ECO:0000313" key="3">
    <source>
        <dbReference type="Proteomes" id="UP000320055"/>
    </source>
</evidence>
<sequence length="97" mass="11148">MIFTGSLNAQGFEGWFNKYLLPSLTRASVLIMDNAPIHRKSAISQLVEHTEHQIVFLPKYSPDLNDIEHDFSALKRKRMYASSDTSLDDIIRDYCIT</sequence>
<accession>A0A563VMH9</accession>
<dbReference type="AlphaFoldDB" id="A0A563VMH9"/>
<keyword evidence="3" id="KW-1185">Reference proteome</keyword>
<dbReference type="Gene3D" id="3.30.420.10">
    <property type="entry name" value="Ribonuclease H-like superfamily/Ribonuclease H"/>
    <property type="match status" value="1"/>
</dbReference>
<dbReference type="Proteomes" id="UP000320055">
    <property type="component" value="Unassembled WGS sequence"/>
</dbReference>
<feature type="domain" description="Tc1-like transposase DDE" evidence="1">
    <location>
        <begin position="1"/>
        <end position="82"/>
    </location>
</feature>
<name>A0A563VMH9_9CYAN</name>
<reference evidence="2 3" key="1">
    <citation type="submission" date="2019-01" db="EMBL/GenBank/DDBJ databases">
        <authorList>
            <person name="Brito A."/>
        </authorList>
    </citation>
    <scope>NUCLEOTIDE SEQUENCE [LARGE SCALE GENOMIC DNA]</scope>
    <source>
        <strain evidence="2">1</strain>
    </source>
</reference>